<dbReference type="Gene3D" id="3.30.1460.10">
    <property type="match status" value="1"/>
</dbReference>
<dbReference type="InterPro" id="IPR054345">
    <property type="entry name" value="Tir-like"/>
</dbReference>
<keyword evidence="2" id="KW-1185">Reference proteome</keyword>
<dbReference type="Pfam" id="PF22550">
    <property type="entry name" value="CesT_Tir_1"/>
    <property type="match status" value="1"/>
</dbReference>
<gene>
    <name evidence="1" type="ORF">ACFQ1M_04410</name>
</gene>
<dbReference type="RefSeq" id="WP_386404451.1">
    <property type="nucleotide sequence ID" value="NZ_JBHTJH010000004.1"/>
</dbReference>
<organism evidence="1 2">
    <name type="scientific">Sungkyunkwania multivorans</name>
    <dbReference type="NCBI Taxonomy" id="1173618"/>
    <lineage>
        <taxon>Bacteria</taxon>
        <taxon>Pseudomonadati</taxon>
        <taxon>Bacteroidota</taxon>
        <taxon>Flavobacteriia</taxon>
        <taxon>Flavobacteriales</taxon>
        <taxon>Flavobacteriaceae</taxon>
        <taxon>Sungkyunkwania</taxon>
    </lineage>
</organism>
<dbReference type="SUPFAM" id="SSF69635">
    <property type="entry name" value="Type III secretory system chaperone-like"/>
    <property type="match status" value="1"/>
</dbReference>
<name>A0ABW3CX62_9FLAO</name>
<accession>A0ABW3CX62</accession>
<proteinExistence type="predicted"/>
<protein>
    <submittedName>
        <fullName evidence="1">CesT family type III secretion system chaperone</fullName>
    </submittedName>
</protein>
<dbReference type="Proteomes" id="UP001596978">
    <property type="component" value="Unassembled WGS sequence"/>
</dbReference>
<evidence type="ECO:0000313" key="1">
    <source>
        <dbReference type="EMBL" id="MFD0861437.1"/>
    </source>
</evidence>
<evidence type="ECO:0000313" key="2">
    <source>
        <dbReference type="Proteomes" id="UP001596978"/>
    </source>
</evidence>
<sequence length="131" mass="15378">MKDHFRIIKDHLKKLHFEIAQEDAKQGIMIIKKDEEAIHNLVLGINEPLLIFEQYLFKIVKDHELIYKNLLIKNRDILHGAFALDRSGQKVIFRDTLQLENLDLNELEGTLNALSLLLSEYQDKISEFSKH</sequence>
<comment type="caution">
    <text evidence="1">The sequence shown here is derived from an EMBL/GenBank/DDBJ whole genome shotgun (WGS) entry which is preliminary data.</text>
</comment>
<dbReference type="EMBL" id="JBHTJH010000004">
    <property type="protein sequence ID" value="MFD0861437.1"/>
    <property type="molecule type" value="Genomic_DNA"/>
</dbReference>
<reference evidence="2" key="1">
    <citation type="journal article" date="2019" name="Int. J. Syst. Evol. Microbiol.">
        <title>The Global Catalogue of Microorganisms (GCM) 10K type strain sequencing project: providing services to taxonomists for standard genome sequencing and annotation.</title>
        <authorList>
            <consortium name="The Broad Institute Genomics Platform"/>
            <consortium name="The Broad Institute Genome Sequencing Center for Infectious Disease"/>
            <person name="Wu L."/>
            <person name="Ma J."/>
        </authorList>
    </citation>
    <scope>NUCLEOTIDE SEQUENCE [LARGE SCALE GENOMIC DNA]</scope>
    <source>
        <strain evidence="2">CCUG 62952</strain>
    </source>
</reference>